<dbReference type="PROSITE" id="PS51257">
    <property type="entry name" value="PROKAR_LIPOPROTEIN"/>
    <property type="match status" value="1"/>
</dbReference>
<gene>
    <name evidence="1" type="ORF">KF6_014</name>
</gene>
<dbReference type="Proteomes" id="UP000259921">
    <property type="component" value="Segment"/>
</dbReference>
<evidence type="ECO:0000313" key="1">
    <source>
        <dbReference type="EMBL" id="ATI19422.1"/>
    </source>
</evidence>
<evidence type="ECO:0000313" key="2">
    <source>
        <dbReference type="Proteomes" id="UP000259921"/>
    </source>
</evidence>
<evidence type="ECO:0008006" key="3">
    <source>
        <dbReference type="Google" id="ProtNLM"/>
    </source>
</evidence>
<protein>
    <recommendedName>
        <fullName evidence="3">Lipoprotein</fullName>
    </recommendedName>
</protein>
<dbReference type="EMBL" id="MF754116">
    <property type="protein sequence ID" value="ATI19422.1"/>
    <property type="molecule type" value="Genomic_DNA"/>
</dbReference>
<organism evidence="1 2">
    <name type="scientific">Vibrio phage vB_VpaS_KF6</name>
    <dbReference type="NCBI Taxonomy" id="2041477"/>
    <lineage>
        <taxon>Viruses</taxon>
        <taxon>Duplodnaviria</taxon>
        <taxon>Heunggongvirae</taxon>
        <taxon>Uroviricota</taxon>
        <taxon>Caudoviricetes</taxon>
        <taxon>Mardecavirus</taxon>
        <taxon>Mardecavirus SSP002</taxon>
    </lineage>
</organism>
<accession>A0A384WXK0</accession>
<name>A0A384WXK0_9CAUD</name>
<reference evidence="1 2" key="1">
    <citation type="submission" date="2017-08" db="EMBL/GenBank/DDBJ databases">
        <title>Complete genome sequence of bacteriophage vB_VpaS_KF6.</title>
        <authorList>
            <person name="Yu J."/>
            <person name="Kwak S.-J."/>
            <person name="Lim J.-A."/>
            <person name="Chang H.-J."/>
        </authorList>
    </citation>
    <scope>NUCLEOTIDE SEQUENCE [LARGE SCALE GENOMIC DNA]</scope>
</reference>
<sequence length="73" mass="8216">MKKLILVLAITTLAGCASPERLHNLKCDQWVYEQVMEHGEDYFDAVKECGYKKIPMSDPLDGAYRVYSVGGGY</sequence>
<proteinExistence type="predicted"/>